<keyword evidence="1" id="KW-0472">Membrane</keyword>
<dbReference type="InterPro" id="IPR008910">
    <property type="entry name" value="MSC_TM_helix"/>
</dbReference>
<proteinExistence type="predicted"/>
<evidence type="ECO:0000313" key="2">
    <source>
        <dbReference type="EMBL" id="PIR87211.1"/>
    </source>
</evidence>
<sequence length="230" mass="25373">MENNAAQMWLETTYGSLGGLWQEVLNFLPALLGAIVILLIGLIVAAILERIVERVIYYLKIDELFRKAEIDRYFERANIRLNIGHFLGKLVYWFIVIAFILAASDFLAFDQFAQFLQNALFGFFPTVIVAALILLATFVIAHFLRGLVTAAVAGSGLHHSRGVGLVTWWAIFIFGFVATLDMLGVSTALIENLITGLIAMLAIAGGLAFGLGGKEHAHRFLGKISEEMKK</sequence>
<feature type="transmembrane region" description="Helical" evidence="1">
    <location>
        <begin position="27"/>
        <end position="48"/>
    </location>
</feature>
<evidence type="ECO:0008006" key="4">
    <source>
        <dbReference type="Google" id="ProtNLM"/>
    </source>
</evidence>
<dbReference type="PANTHER" id="PTHR30221">
    <property type="entry name" value="SMALL-CONDUCTANCE MECHANOSENSITIVE CHANNEL"/>
    <property type="match status" value="1"/>
</dbReference>
<name>A0A2H0ULE3_9BACT</name>
<protein>
    <recommendedName>
        <fullName evidence="4">Small-conductance mechanosensitive ion channel</fullName>
    </recommendedName>
</protein>
<dbReference type="PANTHER" id="PTHR30221:SF1">
    <property type="entry name" value="SMALL-CONDUCTANCE MECHANOSENSITIVE CHANNEL"/>
    <property type="match status" value="1"/>
</dbReference>
<feature type="transmembrane region" description="Helical" evidence="1">
    <location>
        <begin position="121"/>
        <end position="144"/>
    </location>
</feature>
<dbReference type="AlphaFoldDB" id="A0A2H0ULE3"/>
<feature type="transmembrane region" description="Helical" evidence="1">
    <location>
        <begin position="193"/>
        <end position="213"/>
    </location>
</feature>
<dbReference type="Proteomes" id="UP000229526">
    <property type="component" value="Unassembled WGS sequence"/>
</dbReference>
<dbReference type="Pfam" id="PF05552">
    <property type="entry name" value="MS_channel_1st_1"/>
    <property type="match status" value="2"/>
</dbReference>
<evidence type="ECO:0000256" key="1">
    <source>
        <dbReference type="SAM" id="Phobius"/>
    </source>
</evidence>
<comment type="caution">
    <text evidence="2">The sequence shown here is derived from an EMBL/GenBank/DDBJ whole genome shotgun (WGS) entry which is preliminary data.</text>
</comment>
<organism evidence="2 3">
    <name type="scientific">Candidatus Harrisonbacteria bacterium CG10_big_fil_rev_8_21_14_0_10_49_15</name>
    <dbReference type="NCBI Taxonomy" id="1974587"/>
    <lineage>
        <taxon>Bacteria</taxon>
        <taxon>Candidatus Harrisoniibacteriota</taxon>
    </lineage>
</organism>
<keyword evidence="1" id="KW-0812">Transmembrane</keyword>
<feature type="transmembrane region" description="Helical" evidence="1">
    <location>
        <begin position="90"/>
        <end position="109"/>
    </location>
</feature>
<reference evidence="3" key="1">
    <citation type="submission" date="2017-09" db="EMBL/GenBank/DDBJ databases">
        <title>Depth-based differentiation of microbial function through sediment-hosted aquifers and enrichment of novel symbionts in the deep terrestrial subsurface.</title>
        <authorList>
            <person name="Probst A.J."/>
            <person name="Ladd B."/>
            <person name="Jarett J.K."/>
            <person name="Geller-Mcgrath D.E."/>
            <person name="Sieber C.M.K."/>
            <person name="Emerson J.B."/>
            <person name="Anantharaman K."/>
            <person name="Thomas B.C."/>
            <person name="Malmstrom R."/>
            <person name="Stieglmeier M."/>
            <person name="Klingl A."/>
            <person name="Woyke T."/>
            <person name="Ryan C.M."/>
            <person name="Banfield J.F."/>
        </authorList>
    </citation>
    <scope>NUCLEOTIDE SEQUENCE [LARGE SCALE GENOMIC DNA]</scope>
</reference>
<accession>A0A2H0ULE3</accession>
<dbReference type="GO" id="GO:0008381">
    <property type="term" value="F:mechanosensitive monoatomic ion channel activity"/>
    <property type="evidence" value="ECO:0007669"/>
    <property type="project" value="InterPro"/>
</dbReference>
<dbReference type="Gene3D" id="1.10.287.1260">
    <property type="match status" value="1"/>
</dbReference>
<evidence type="ECO:0000313" key="3">
    <source>
        <dbReference type="Proteomes" id="UP000229526"/>
    </source>
</evidence>
<gene>
    <name evidence="2" type="ORF">COU11_01500</name>
</gene>
<dbReference type="EMBL" id="PFBD01000015">
    <property type="protein sequence ID" value="PIR87211.1"/>
    <property type="molecule type" value="Genomic_DNA"/>
</dbReference>
<feature type="transmembrane region" description="Helical" evidence="1">
    <location>
        <begin position="165"/>
        <end position="187"/>
    </location>
</feature>
<keyword evidence="1" id="KW-1133">Transmembrane helix</keyword>
<dbReference type="InterPro" id="IPR045275">
    <property type="entry name" value="MscS_archaea/bacteria_type"/>
</dbReference>